<dbReference type="SUPFAM" id="SSF53448">
    <property type="entry name" value="Nucleotide-diphospho-sugar transferases"/>
    <property type="match status" value="1"/>
</dbReference>
<dbReference type="STRING" id="655355.SAMN05216283_11819"/>
<dbReference type="Gene3D" id="3.90.550.10">
    <property type="entry name" value="Spore Coat Polysaccharide Biosynthesis Protein SpsA, Chain A"/>
    <property type="match status" value="1"/>
</dbReference>
<feature type="domain" description="Glycosyltransferase 2-like" evidence="1">
    <location>
        <begin position="244"/>
        <end position="375"/>
    </location>
</feature>
<name>A0A1I2M7G8_9BACT</name>
<protein>
    <submittedName>
        <fullName evidence="2">Glycosyl transferase family 2</fullName>
    </submittedName>
</protein>
<keyword evidence="3" id="KW-1185">Reference proteome</keyword>
<dbReference type="Proteomes" id="UP000198964">
    <property type="component" value="Unassembled WGS sequence"/>
</dbReference>
<gene>
    <name evidence="2" type="ORF">SAMN05216283_11819</name>
</gene>
<evidence type="ECO:0000313" key="3">
    <source>
        <dbReference type="Proteomes" id="UP000198964"/>
    </source>
</evidence>
<dbReference type="InterPro" id="IPR001173">
    <property type="entry name" value="Glyco_trans_2-like"/>
</dbReference>
<dbReference type="RefSeq" id="WP_093921657.1">
    <property type="nucleotide sequence ID" value="NZ_FONW01000018.1"/>
</dbReference>
<keyword evidence="2" id="KW-0808">Transferase</keyword>
<dbReference type="AlphaFoldDB" id="A0A1I2M7G8"/>
<dbReference type="InterPro" id="IPR029044">
    <property type="entry name" value="Nucleotide-diphossugar_trans"/>
</dbReference>
<dbReference type="GO" id="GO:0016740">
    <property type="term" value="F:transferase activity"/>
    <property type="evidence" value="ECO:0007669"/>
    <property type="project" value="UniProtKB-KW"/>
</dbReference>
<organism evidence="2 3">
    <name type="scientific">Sunxiuqinia elliptica</name>
    <dbReference type="NCBI Taxonomy" id="655355"/>
    <lineage>
        <taxon>Bacteria</taxon>
        <taxon>Pseudomonadati</taxon>
        <taxon>Bacteroidota</taxon>
        <taxon>Bacteroidia</taxon>
        <taxon>Marinilabiliales</taxon>
        <taxon>Prolixibacteraceae</taxon>
        <taxon>Sunxiuqinia</taxon>
    </lineage>
</organism>
<evidence type="ECO:0000313" key="2">
    <source>
        <dbReference type="EMBL" id="SFF85376.1"/>
    </source>
</evidence>
<accession>A0A1I2M7G8</accession>
<reference evidence="2 3" key="1">
    <citation type="submission" date="2016-10" db="EMBL/GenBank/DDBJ databases">
        <authorList>
            <person name="de Groot N.N."/>
        </authorList>
    </citation>
    <scope>NUCLEOTIDE SEQUENCE [LARGE SCALE GENOMIC DNA]</scope>
    <source>
        <strain evidence="2 3">CGMCC 1.9156</strain>
    </source>
</reference>
<dbReference type="EMBL" id="FONW01000018">
    <property type="protein sequence ID" value="SFF85376.1"/>
    <property type="molecule type" value="Genomic_DNA"/>
</dbReference>
<dbReference type="CDD" id="cd00761">
    <property type="entry name" value="Glyco_tranf_GTA_type"/>
    <property type="match status" value="1"/>
</dbReference>
<dbReference type="Pfam" id="PF00535">
    <property type="entry name" value="Glycos_transf_2"/>
    <property type="match status" value="1"/>
</dbReference>
<dbReference type="InterPro" id="IPR050834">
    <property type="entry name" value="Glycosyltransf_2"/>
</dbReference>
<dbReference type="PANTHER" id="PTHR43685:SF2">
    <property type="entry name" value="GLYCOSYLTRANSFERASE 2-LIKE DOMAIN-CONTAINING PROTEIN"/>
    <property type="match status" value="1"/>
</dbReference>
<evidence type="ECO:0000259" key="1">
    <source>
        <dbReference type="Pfam" id="PF00535"/>
    </source>
</evidence>
<sequence length="481" mass="54608">MNQKIDCFIAYSGQQETQNTINLLRKSQVVQSIFVLSASPVQLEGSQNLTISQPQSTATINLIAANLNADYALLGLQATQLGLGQWALERMMQLAEGSKAAMFYADYFEIKAGERSNHPVIDYQAGSLRDDFNFGPVQLFSQQSVKSFASENYPDWQDAGLYALRLHASRLGEILRVPEFLFSMTETDTRLSGEKQFDYVSGNARQKQIEMEEACTDHLKKINGFLQPNFKSVEFDQDFEQEVSVVIPVRNRIKTIKDAVDSVLSQKTSFPFNLIVVDNHSTDGTTELLKSYDDERLIHVIPESTDLGIGGCWNEAVYHDSCGRFAVQLDSDDLYFDEQTLQKVVDKFYEEKCAMVIGSYQMCNFKLEEIPPGLIDHKEWTPENGPNNALRINGLGAPRAFYTPILREIRIPNTSYGEDYAVGLAISRTWKIGRIYDAIYRCRRWEDNSDASLDISRHNAHNAYKDSLRTYELKARLNLNR</sequence>
<proteinExistence type="predicted"/>
<dbReference type="PANTHER" id="PTHR43685">
    <property type="entry name" value="GLYCOSYLTRANSFERASE"/>
    <property type="match status" value="1"/>
</dbReference>